<proteinExistence type="predicted"/>
<dbReference type="GO" id="GO:0005524">
    <property type="term" value="F:ATP binding"/>
    <property type="evidence" value="ECO:0007669"/>
    <property type="project" value="UniProtKB-KW"/>
</dbReference>
<dbReference type="EMBL" id="CADCTC010000312">
    <property type="protein sequence ID" value="CAA9304785.1"/>
    <property type="molecule type" value="Genomic_DNA"/>
</dbReference>
<evidence type="ECO:0000256" key="2">
    <source>
        <dbReference type="ARBA" id="ARBA00022741"/>
    </source>
</evidence>
<gene>
    <name evidence="5" type="ORF">AVDCRST_MAG77-6268</name>
</gene>
<evidence type="ECO:0000259" key="4">
    <source>
        <dbReference type="PROSITE" id="PS50893"/>
    </source>
</evidence>
<dbReference type="InterPro" id="IPR050763">
    <property type="entry name" value="ABC_transporter_ATP-binding"/>
</dbReference>
<feature type="domain" description="ABC transporter" evidence="4">
    <location>
        <begin position="4"/>
        <end position="257"/>
    </location>
</feature>
<dbReference type="InterPro" id="IPR027417">
    <property type="entry name" value="P-loop_NTPase"/>
</dbReference>
<dbReference type="InterPro" id="IPR003593">
    <property type="entry name" value="AAA+_ATPase"/>
</dbReference>
<sequence length="345" mass="38546">MNVITVANLHKTFRVPLHHRGALGAVRNLLEHRFKEVRAVDGISFTVERGEMLGCLGPNGAGKSTTIKMLTGILTPSSGQVDVMGLSPQRRRKQVAARVGVVFGQRTQLWWDLPLIESLDLLRHIYRVPAQRYQSNLDTFRALLDLDPFLTTPVRQLSLGQRMRGDLAAALLHDPEVLYLDEPTIGLDVVAKHRIRDFLRKINRERGVTVLLTTHDMSDVEQLCSRVLIIDHGRLLYDGGLRQIRDSLGTERTLVVDLADSEMGDAPLHVPPAVEVRADGPRRWLRFSRTDISAADLIAAVAARYRLQDLTIEEPEIEEIIRGIYEDELVLPAGGAGSTRYALPT</sequence>
<dbReference type="SMART" id="SM00382">
    <property type="entry name" value="AAA"/>
    <property type="match status" value="1"/>
</dbReference>
<dbReference type="AlphaFoldDB" id="A0A6J4KG09"/>
<dbReference type="Gene3D" id="3.40.50.300">
    <property type="entry name" value="P-loop containing nucleotide triphosphate hydrolases"/>
    <property type="match status" value="1"/>
</dbReference>
<accession>A0A6J4KG09</accession>
<name>A0A6J4KG09_9CHLR</name>
<dbReference type="GO" id="GO:0016887">
    <property type="term" value="F:ATP hydrolysis activity"/>
    <property type="evidence" value="ECO:0007669"/>
    <property type="project" value="InterPro"/>
</dbReference>
<dbReference type="PROSITE" id="PS50893">
    <property type="entry name" value="ABC_TRANSPORTER_2"/>
    <property type="match status" value="1"/>
</dbReference>
<dbReference type="InterPro" id="IPR003439">
    <property type="entry name" value="ABC_transporter-like_ATP-bd"/>
</dbReference>
<dbReference type="PANTHER" id="PTHR42711:SF1">
    <property type="entry name" value="ABC-TRANSPORT PROTEIN, ATP-BINDING COMPONENT"/>
    <property type="match status" value="1"/>
</dbReference>
<evidence type="ECO:0000256" key="1">
    <source>
        <dbReference type="ARBA" id="ARBA00022448"/>
    </source>
</evidence>
<dbReference type="PANTHER" id="PTHR42711">
    <property type="entry name" value="ABC TRANSPORTER ATP-BINDING PROTEIN"/>
    <property type="match status" value="1"/>
</dbReference>
<keyword evidence="1" id="KW-0813">Transport</keyword>
<evidence type="ECO:0000256" key="3">
    <source>
        <dbReference type="ARBA" id="ARBA00022840"/>
    </source>
</evidence>
<keyword evidence="2" id="KW-0547">Nucleotide-binding</keyword>
<evidence type="ECO:0000313" key="5">
    <source>
        <dbReference type="EMBL" id="CAA9304785.1"/>
    </source>
</evidence>
<protein>
    <submittedName>
        <fullName evidence="5">Efflux ABC transporter, ATP-binding protein</fullName>
    </submittedName>
</protein>
<dbReference type="SUPFAM" id="SSF52540">
    <property type="entry name" value="P-loop containing nucleoside triphosphate hydrolases"/>
    <property type="match status" value="1"/>
</dbReference>
<dbReference type="Pfam" id="PF00005">
    <property type="entry name" value="ABC_tran"/>
    <property type="match status" value="1"/>
</dbReference>
<reference evidence="5" key="1">
    <citation type="submission" date="2020-02" db="EMBL/GenBank/DDBJ databases">
        <authorList>
            <person name="Meier V. D."/>
        </authorList>
    </citation>
    <scope>NUCLEOTIDE SEQUENCE</scope>
    <source>
        <strain evidence="5">AVDCRST_MAG77</strain>
    </source>
</reference>
<organism evidence="5">
    <name type="scientific">uncultured Chloroflexota bacterium</name>
    <dbReference type="NCBI Taxonomy" id="166587"/>
    <lineage>
        <taxon>Bacteria</taxon>
        <taxon>Bacillati</taxon>
        <taxon>Chloroflexota</taxon>
        <taxon>environmental samples</taxon>
    </lineage>
</organism>
<keyword evidence="3 5" id="KW-0067">ATP-binding</keyword>